<dbReference type="SUPFAM" id="SSF55550">
    <property type="entry name" value="SH2 domain"/>
    <property type="match status" value="1"/>
</dbReference>
<keyword evidence="1 2" id="KW-0727">SH2 domain</keyword>
<proteinExistence type="predicted"/>
<dbReference type="Gene3D" id="3.30.505.10">
    <property type="entry name" value="SH2 domain"/>
    <property type="match status" value="1"/>
</dbReference>
<feature type="region of interest" description="Disordered" evidence="3">
    <location>
        <begin position="1"/>
        <end position="22"/>
    </location>
</feature>
<dbReference type="Pfam" id="PF00017">
    <property type="entry name" value="SH2"/>
    <property type="match status" value="1"/>
</dbReference>
<dbReference type="EMBL" id="OU963868">
    <property type="protein sequence ID" value="CAH0392779.1"/>
    <property type="molecule type" value="Genomic_DNA"/>
</dbReference>
<dbReference type="AlphaFoldDB" id="A0A9P0AH65"/>
<dbReference type="GO" id="GO:0035556">
    <property type="term" value="P:intracellular signal transduction"/>
    <property type="evidence" value="ECO:0007669"/>
    <property type="project" value="TreeGrafter"/>
</dbReference>
<feature type="domain" description="SH2" evidence="4">
    <location>
        <begin position="30"/>
        <end position="127"/>
    </location>
</feature>
<reference evidence="5" key="1">
    <citation type="submission" date="2021-12" db="EMBL/GenBank/DDBJ databases">
        <authorList>
            <person name="King R."/>
        </authorList>
    </citation>
    <scope>NUCLEOTIDE SEQUENCE</scope>
</reference>
<evidence type="ECO:0000259" key="4">
    <source>
        <dbReference type="PROSITE" id="PS50001"/>
    </source>
</evidence>
<evidence type="ECO:0000256" key="3">
    <source>
        <dbReference type="SAM" id="MobiDB-lite"/>
    </source>
</evidence>
<dbReference type="GO" id="GO:0007169">
    <property type="term" value="P:cell surface receptor protein tyrosine kinase signaling pathway"/>
    <property type="evidence" value="ECO:0007669"/>
    <property type="project" value="TreeGrafter"/>
</dbReference>
<dbReference type="KEGG" id="btab:109032672"/>
<keyword evidence="6" id="KW-1185">Reference proteome</keyword>
<dbReference type="SMART" id="SM00252">
    <property type="entry name" value="SH2"/>
    <property type="match status" value="1"/>
</dbReference>
<sequence>MHSPFTRSRARPPSSPAPLPSRTPEIQRMYFYHSVDRLRAVQLVSKGEDGCYLVRPSSSPSSLTLTLWNSGQAYNIPIRSRPDRLYALGTRKPRELCFPSILDLIKYYEKNPIIVADGGSCRALREVKLTKSPPKQDF</sequence>
<name>A0A9P0AH65_BEMTA</name>
<organism evidence="5 6">
    <name type="scientific">Bemisia tabaci</name>
    <name type="common">Sweetpotato whitefly</name>
    <name type="synonym">Aleurodes tabaci</name>
    <dbReference type="NCBI Taxonomy" id="7038"/>
    <lineage>
        <taxon>Eukaryota</taxon>
        <taxon>Metazoa</taxon>
        <taxon>Ecdysozoa</taxon>
        <taxon>Arthropoda</taxon>
        <taxon>Hexapoda</taxon>
        <taxon>Insecta</taxon>
        <taxon>Pterygota</taxon>
        <taxon>Neoptera</taxon>
        <taxon>Paraneoptera</taxon>
        <taxon>Hemiptera</taxon>
        <taxon>Sternorrhyncha</taxon>
        <taxon>Aleyrodoidea</taxon>
        <taxon>Aleyrodidae</taxon>
        <taxon>Aleyrodinae</taxon>
        <taxon>Bemisia</taxon>
    </lineage>
</organism>
<dbReference type="PROSITE" id="PS50001">
    <property type="entry name" value="SH2"/>
    <property type="match status" value="1"/>
</dbReference>
<dbReference type="InterPro" id="IPR000980">
    <property type="entry name" value="SH2"/>
</dbReference>
<dbReference type="GO" id="GO:0005737">
    <property type="term" value="C:cytoplasm"/>
    <property type="evidence" value="ECO:0007669"/>
    <property type="project" value="UniProtKB-ARBA"/>
</dbReference>
<dbReference type="PANTHER" id="PTHR14098:SF14">
    <property type="entry name" value="SH2 DOMAIN-CONTAINING PROTEIN"/>
    <property type="match status" value="1"/>
</dbReference>
<evidence type="ECO:0000313" key="5">
    <source>
        <dbReference type="EMBL" id="CAH0392779.1"/>
    </source>
</evidence>
<evidence type="ECO:0000256" key="2">
    <source>
        <dbReference type="PROSITE-ProRule" id="PRU00191"/>
    </source>
</evidence>
<dbReference type="Proteomes" id="UP001152759">
    <property type="component" value="Chromosome 7"/>
</dbReference>
<dbReference type="InterPro" id="IPR036860">
    <property type="entry name" value="SH2_dom_sf"/>
</dbReference>
<evidence type="ECO:0000256" key="1">
    <source>
        <dbReference type="ARBA" id="ARBA00022999"/>
    </source>
</evidence>
<gene>
    <name evidence="5" type="ORF">BEMITA_LOCUS11252</name>
</gene>
<protein>
    <recommendedName>
        <fullName evidence="4">SH2 domain-containing protein</fullName>
    </recommendedName>
</protein>
<evidence type="ECO:0000313" key="6">
    <source>
        <dbReference type="Proteomes" id="UP001152759"/>
    </source>
</evidence>
<dbReference type="InterPro" id="IPR051751">
    <property type="entry name" value="Immunoreceptor_sig_adapters"/>
</dbReference>
<dbReference type="PANTHER" id="PTHR14098">
    <property type="entry name" value="SH2 DOMAIN CONTAINING PROTEIN"/>
    <property type="match status" value="1"/>
</dbReference>
<accession>A0A9P0AH65</accession>